<comment type="caution">
    <text evidence="3">The sequence shown here is derived from an EMBL/GenBank/DDBJ whole genome shotgun (WGS) entry which is preliminary data.</text>
</comment>
<feature type="signal peptide" evidence="2">
    <location>
        <begin position="1"/>
        <end position="23"/>
    </location>
</feature>
<keyword evidence="2" id="KW-0732">Signal</keyword>
<accession>A0ABR3TJG7</accession>
<protein>
    <recommendedName>
        <fullName evidence="5">Gpi anchored cell wall protein</fullName>
    </recommendedName>
</protein>
<evidence type="ECO:0000313" key="4">
    <source>
        <dbReference type="Proteomes" id="UP001521184"/>
    </source>
</evidence>
<dbReference type="Proteomes" id="UP001521184">
    <property type="component" value="Unassembled WGS sequence"/>
</dbReference>
<reference evidence="3 4" key="1">
    <citation type="journal article" date="2023" name="Plant Dis.">
        <title>First Report of Diplodia intermedia Causing Canker and Dieback Diseases on Apple Trees in Canada.</title>
        <authorList>
            <person name="Ellouze W."/>
            <person name="Ilyukhin E."/>
            <person name="Sulman M."/>
            <person name="Ali S."/>
        </authorList>
    </citation>
    <scope>NUCLEOTIDE SEQUENCE [LARGE SCALE GENOMIC DNA]</scope>
    <source>
        <strain evidence="3 4">M45-28</strain>
    </source>
</reference>
<keyword evidence="4" id="KW-1185">Reference proteome</keyword>
<organism evidence="3 4">
    <name type="scientific">Diplodia intermedia</name>
    <dbReference type="NCBI Taxonomy" id="856260"/>
    <lineage>
        <taxon>Eukaryota</taxon>
        <taxon>Fungi</taxon>
        <taxon>Dikarya</taxon>
        <taxon>Ascomycota</taxon>
        <taxon>Pezizomycotina</taxon>
        <taxon>Dothideomycetes</taxon>
        <taxon>Dothideomycetes incertae sedis</taxon>
        <taxon>Botryosphaeriales</taxon>
        <taxon>Botryosphaeriaceae</taxon>
        <taxon>Diplodia</taxon>
    </lineage>
</organism>
<feature type="compositionally biased region" description="Low complexity" evidence="1">
    <location>
        <begin position="92"/>
        <end position="123"/>
    </location>
</feature>
<feature type="compositionally biased region" description="Low complexity" evidence="1">
    <location>
        <begin position="131"/>
        <end position="147"/>
    </location>
</feature>
<evidence type="ECO:0000313" key="3">
    <source>
        <dbReference type="EMBL" id="KAL1639634.1"/>
    </source>
</evidence>
<name>A0ABR3TJG7_9PEZI</name>
<evidence type="ECO:0000256" key="1">
    <source>
        <dbReference type="SAM" id="MobiDB-lite"/>
    </source>
</evidence>
<proteinExistence type="predicted"/>
<gene>
    <name evidence="3" type="ORF">SLS58_007693</name>
</gene>
<dbReference type="EMBL" id="JAKEKT020000060">
    <property type="protein sequence ID" value="KAL1639634.1"/>
    <property type="molecule type" value="Genomic_DNA"/>
</dbReference>
<sequence length="172" mass="16083">MFSAKLLAFLVVALLGFVNMAAAATPPACLISVIGSQPNPNDVATICKKDSVASDIGSSCGSEKADAMSAYASVCKEAGVTVSTSASASASASATKSGSASASASATGSVTTPGSSNSTPGAASGSGSGSSGASATPTPTPAPTNGAADKMQNVGFIALGAGLFGIGAVALL</sequence>
<feature type="region of interest" description="Disordered" evidence="1">
    <location>
        <begin position="92"/>
        <end position="147"/>
    </location>
</feature>
<feature type="chain" id="PRO_5045949292" description="Gpi anchored cell wall protein" evidence="2">
    <location>
        <begin position="24"/>
        <end position="172"/>
    </location>
</feature>
<evidence type="ECO:0008006" key="5">
    <source>
        <dbReference type="Google" id="ProtNLM"/>
    </source>
</evidence>
<evidence type="ECO:0000256" key="2">
    <source>
        <dbReference type="SAM" id="SignalP"/>
    </source>
</evidence>